<dbReference type="Proteomes" id="UP000005104">
    <property type="component" value="Chromosome"/>
</dbReference>
<proteinExistence type="predicted"/>
<organism evidence="1 2">
    <name type="scientific">Desulfosporosinus youngiae DSM 17734</name>
    <dbReference type="NCBI Taxonomy" id="768710"/>
    <lineage>
        <taxon>Bacteria</taxon>
        <taxon>Bacillati</taxon>
        <taxon>Bacillota</taxon>
        <taxon>Clostridia</taxon>
        <taxon>Eubacteriales</taxon>
        <taxon>Desulfitobacteriaceae</taxon>
        <taxon>Desulfosporosinus</taxon>
    </lineage>
</organism>
<dbReference type="EMBL" id="CM001441">
    <property type="protein sequence ID" value="EHQ88994.1"/>
    <property type="molecule type" value="Genomic_DNA"/>
</dbReference>
<dbReference type="AlphaFoldDB" id="H5XUH6"/>
<accession>H5XUH6</accession>
<reference evidence="1 2" key="1">
    <citation type="submission" date="2011-11" db="EMBL/GenBank/DDBJ databases">
        <title>The Noncontiguous Finished genome of Desulfosporosinus youngiae DSM 17734.</title>
        <authorList>
            <consortium name="US DOE Joint Genome Institute (JGI-PGF)"/>
            <person name="Lucas S."/>
            <person name="Han J."/>
            <person name="Lapidus A."/>
            <person name="Cheng J.-F."/>
            <person name="Goodwin L."/>
            <person name="Pitluck S."/>
            <person name="Peters L."/>
            <person name="Ovchinnikova G."/>
            <person name="Lu M."/>
            <person name="Land M.L."/>
            <person name="Hauser L."/>
            <person name="Pester M."/>
            <person name="Spring S."/>
            <person name="Ollivier B."/>
            <person name="Rattei T."/>
            <person name="Klenk H.-P."/>
            <person name="Wagner M."/>
            <person name="Loy A."/>
            <person name="Woyke T.J."/>
        </authorList>
    </citation>
    <scope>NUCLEOTIDE SEQUENCE [LARGE SCALE GENOMIC DNA]</scope>
    <source>
        <strain evidence="1 2">DSM 17734</strain>
    </source>
</reference>
<evidence type="ECO:0000313" key="2">
    <source>
        <dbReference type="Proteomes" id="UP000005104"/>
    </source>
</evidence>
<evidence type="ECO:0000313" key="1">
    <source>
        <dbReference type="EMBL" id="EHQ88994.1"/>
    </source>
</evidence>
<dbReference type="STRING" id="768710.DesyoDRAFT_1874"/>
<dbReference type="HOGENOM" id="CLU_2648656_0_0_9"/>
<name>H5XUH6_9FIRM</name>
<gene>
    <name evidence="1" type="ORF">DesyoDRAFT_1874</name>
</gene>
<protein>
    <submittedName>
        <fullName evidence="1">Uncharacterized protein</fullName>
    </submittedName>
</protein>
<keyword evidence="2" id="KW-1185">Reference proteome</keyword>
<sequence>MPCLLMDFISGPSYGHLFFSIILKQPYPGTLCQHWLFQVLSVMTDAPWGWLSENRTRVRFSDKRGKIQQKNIKNIL</sequence>